<evidence type="ECO:0000256" key="1">
    <source>
        <dbReference type="SAM" id="MobiDB-lite"/>
    </source>
</evidence>
<protein>
    <submittedName>
        <fullName evidence="2">Uncharacterized protein</fullName>
    </submittedName>
</protein>
<evidence type="ECO:0000313" key="3">
    <source>
        <dbReference type="Proteomes" id="UP001172102"/>
    </source>
</evidence>
<feature type="region of interest" description="Disordered" evidence="1">
    <location>
        <begin position="173"/>
        <end position="194"/>
    </location>
</feature>
<reference evidence="2" key="1">
    <citation type="submission" date="2023-06" db="EMBL/GenBank/DDBJ databases">
        <title>Genome-scale phylogeny and comparative genomics of the fungal order Sordariales.</title>
        <authorList>
            <consortium name="Lawrence Berkeley National Laboratory"/>
            <person name="Hensen N."/>
            <person name="Bonometti L."/>
            <person name="Westerberg I."/>
            <person name="Brannstrom I.O."/>
            <person name="Guillou S."/>
            <person name="Cros-Aarteil S."/>
            <person name="Calhoun S."/>
            <person name="Haridas S."/>
            <person name="Kuo A."/>
            <person name="Mondo S."/>
            <person name="Pangilinan J."/>
            <person name="Riley R."/>
            <person name="Labutti K."/>
            <person name="Andreopoulos B."/>
            <person name="Lipzen A."/>
            <person name="Chen C."/>
            <person name="Yanf M."/>
            <person name="Daum C."/>
            <person name="Ng V."/>
            <person name="Clum A."/>
            <person name="Steindorff A."/>
            <person name="Ohm R."/>
            <person name="Martin F."/>
            <person name="Silar P."/>
            <person name="Natvig D."/>
            <person name="Lalanne C."/>
            <person name="Gautier V."/>
            <person name="Ament-Velasquez S.L."/>
            <person name="Kruys A."/>
            <person name="Hutchinson M.I."/>
            <person name="Powell A.J."/>
            <person name="Barry K."/>
            <person name="Miller A.N."/>
            <person name="Grigoriev I.V."/>
            <person name="Debuchy R."/>
            <person name="Gladieux P."/>
            <person name="Thoren M.H."/>
            <person name="Johannesson H."/>
        </authorList>
    </citation>
    <scope>NUCLEOTIDE SEQUENCE</scope>
    <source>
        <strain evidence="2">SMH4607-1</strain>
    </source>
</reference>
<accession>A0AA40AFX6</accession>
<evidence type="ECO:0000313" key="2">
    <source>
        <dbReference type="EMBL" id="KAK0715119.1"/>
    </source>
</evidence>
<proteinExistence type="predicted"/>
<comment type="caution">
    <text evidence="2">The sequence shown here is derived from an EMBL/GenBank/DDBJ whole genome shotgun (WGS) entry which is preliminary data.</text>
</comment>
<dbReference type="AlphaFoldDB" id="A0AA40AFX6"/>
<organism evidence="2 3">
    <name type="scientific">Lasiosphaeris hirsuta</name>
    <dbReference type="NCBI Taxonomy" id="260670"/>
    <lineage>
        <taxon>Eukaryota</taxon>
        <taxon>Fungi</taxon>
        <taxon>Dikarya</taxon>
        <taxon>Ascomycota</taxon>
        <taxon>Pezizomycotina</taxon>
        <taxon>Sordariomycetes</taxon>
        <taxon>Sordariomycetidae</taxon>
        <taxon>Sordariales</taxon>
        <taxon>Lasiosphaeriaceae</taxon>
        <taxon>Lasiosphaeris</taxon>
    </lineage>
</organism>
<dbReference type="Proteomes" id="UP001172102">
    <property type="component" value="Unassembled WGS sequence"/>
</dbReference>
<name>A0AA40AFX6_9PEZI</name>
<sequence>METCMARMELFPALSVALVAWHGAKKTIVAAPVERRRKAKNFSSGDSFRTEANYAELSLSTRNPHTGRGTYVHFPDYMAVKGQVCLRPAGPPALSRADGDEALMNAASDHLRMTLSFCDAATGSAHAGPQVPLAQTDRTTQRACCRWLPSMVHGSLGPVASLLPGDCAEASSLSPASRREPLPAQRGKGQADGNLWLGSTGRKIHLGTTANGCCLSACWSKCRSHTWVLGPGLVVPPSLSAHSFHTR</sequence>
<dbReference type="EMBL" id="JAUKUA010000004">
    <property type="protein sequence ID" value="KAK0715119.1"/>
    <property type="molecule type" value="Genomic_DNA"/>
</dbReference>
<keyword evidence="3" id="KW-1185">Reference proteome</keyword>
<gene>
    <name evidence="2" type="ORF">B0H67DRAFT_234908</name>
</gene>